<proteinExistence type="inferred from homology"/>
<evidence type="ECO:0000259" key="3">
    <source>
        <dbReference type="Pfam" id="PF00582"/>
    </source>
</evidence>
<dbReference type="Proteomes" id="UP000611629">
    <property type="component" value="Unassembled WGS sequence"/>
</dbReference>
<sequence length="150" mass="16675">MKKILIPVDGSVASEKAAKKAVEIGKLINAELTFVTVVNTPTEDKYSYFGMNVEHAFIANCEEMLKNLIREETKMLDILVRNLNCDDLMTTKRVVVGKPSVEILKIATDEKFDLIVMGRRGLSNMERIFIGSITQKVISQAPCPVMVVNG</sequence>
<dbReference type="Pfam" id="PF00582">
    <property type="entry name" value="Usp"/>
    <property type="match status" value="1"/>
</dbReference>
<dbReference type="Gene3D" id="3.40.50.620">
    <property type="entry name" value="HUPs"/>
    <property type="match status" value="1"/>
</dbReference>
<dbReference type="CDD" id="cd00293">
    <property type="entry name" value="USP-like"/>
    <property type="match status" value="1"/>
</dbReference>
<dbReference type="EMBL" id="JACBNQ010000028">
    <property type="protein sequence ID" value="NYB75750.1"/>
    <property type="molecule type" value="Genomic_DNA"/>
</dbReference>
<dbReference type="PIRSF" id="PIRSF006276">
    <property type="entry name" value="UspA"/>
    <property type="match status" value="1"/>
</dbReference>
<evidence type="ECO:0000313" key="5">
    <source>
        <dbReference type="Proteomes" id="UP000611629"/>
    </source>
</evidence>
<name>A0A974BLU2_SEDHY</name>
<comment type="similarity">
    <text evidence="1 2">Belongs to the universal stress protein A family.</text>
</comment>
<reference evidence="4" key="1">
    <citation type="submission" date="2020-07" db="EMBL/GenBank/DDBJ databases">
        <title>Genomic analysis of a strain of Sedimentibacter Hydroxybenzoicus DSM7310.</title>
        <authorList>
            <person name="Ma S."/>
        </authorList>
    </citation>
    <scope>NUCLEOTIDE SEQUENCE</scope>
    <source>
        <strain evidence="4">DSM 7310</strain>
    </source>
</reference>
<dbReference type="GO" id="GO:0005737">
    <property type="term" value="C:cytoplasm"/>
    <property type="evidence" value="ECO:0007669"/>
    <property type="project" value="UniProtKB-SubCell"/>
</dbReference>
<protein>
    <recommendedName>
        <fullName evidence="2">Universal stress protein</fullName>
    </recommendedName>
</protein>
<accession>A0A974BLU2</accession>
<dbReference type="PRINTS" id="PR01438">
    <property type="entry name" value="UNVRSLSTRESS"/>
</dbReference>
<feature type="domain" description="UspA" evidence="3">
    <location>
        <begin position="1"/>
        <end position="148"/>
    </location>
</feature>
<dbReference type="PANTHER" id="PTHR46268">
    <property type="entry name" value="STRESS RESPONSE PROTEIN NHAX"/>
    <property type="match status" value="1"/>
</dbReference>
<dbReference type="InterPro" id="IPR006015">
    <property type="entry name" value="Universal_stress_UspA"/>
</dbReference>
<gene>
    <name evidence="4" type="ORF">HZF24_16495</name>
</gene>
<dbReference type="InterPro" id="IPR006016">
    <property type="entry name" value="UspA"/>
</dbReference>
<dbReference type="SUPFAM" id="SSF52402">
    <property type="entry name" value="Adenine nucleotide alpha hydrolases-like"/>
    <property type="match status" value="1"/>
</dbReference>
<evidence type="ECO:0000256" key="2">
    <source>
        <dbReference type="PIRNR" id="PIRNR006276"/>
    </source>
</evidence>
<dbReference type="PANTHER" id="PTHR46268:SF6">
    <property type="entry name" value="UNIVERSAL STRESS PROTEIN UP12"/>
    <property type="match status" value="1"/>
</dbReference>
<dbReference type="InterPro" id="IPR014729">
    <property type="entry name" value="Rossmann-like_a/b/a_fold"/>
</dbReference>
<dbReference type="RefSeq" id="WP_179239469.1">
    <property type="nucleotide sequence ID" value="NZ_JACBNQ010000028.1"/>
</dbReference>
<evidence type="ECO:0000313" key="4">
    <source>
        <dbReference type="EMBL" id="NYB75750.1"/>
    </source>
</evidence>
<comment type="subcellular location">
    <subcellularLocation>
        <location evidence="2">Cytoplasm</location>
    </subcellularLocation>
</comment>
<keyword evidence="2" id="KW-0963">Cytoplasm</keyword>
<dbReference type="AlphaFoldDB" id="A0A974BLU2"/>
<evidence type="ECO:0000256" key="1">
    <source>
        <dbReference type="ARBA" id="ARBA00008791"/>
    </source>
</evidence>
<organism evidence="4 5">
    <name type="scientific">Sedimentibacter hydroxybenzoicus DSM 7310</name>
    <dbReference type="NCBI Taxonomy" id="1123245"/>
    <lineage>
        <taxon>Bacteria</taxon>
        <taxon>Bacillati</taxon>
        <taxon>Bacillota</taxon>
        <taxon>Tissierellia</taxon>
        <taxon>Sedimentibacter</taxon>
    </lineage>
</organism>
<comment type="caution">
    <text evidence="4">The sequence shown here is derived from an EMBL/GenBank/DDBJ whole genome shotgun (WGS) entry which is preliminary data.</text>
</comment>
<keyword evidence="5" id="KW-1185">Reference proteome</keyword>